<keyword evidence="4" id="KW-0614">Plasmid</keyword>
<evidence type="ECO:0000313" key="5">
    <source>
        <dbReference type="Proteomes" id="UP000509702"/>
    </source>
</evidence>
<dbReference type="Gene3D" id="3.90.870.20">
    <property type="entry name" value="Carbamoyltransferase, C-terminal domain"/>
    <property type="match status" value="1"/>
</dbReference>
<dbReference type="AlphaFoldDB" id="A0A6N1AC36"/>
<dbReference type="Pfam" id="PF02543">
    <property type="entry name" value="Carbam_trans_N"/>
    <property type="match status" value="1"/>
</dbReference>
<keyword evidence="5" id="KW-1185">Reference proteome</keyword>
<accession>A0A6N1AC36</accession>
<dbReference type="Pfam" id="PF16861">
    <property type="entry name" value="Carbam_trans_C"/>
    <property type="match status" value="1"/>
</dbReference>
<dbReference type="InterPro" id="IPR031730">
    <property type="entry name" value="Carbam_trans_C"/>
</dbReference>
<evidence type="ECO:0000313" key="4">
    <source>
        <dbReference type="EMBL" id="QKS49103.1"/>
    </source>
</evidence>
<geneLocation type="plasmid" evidence="4 5">
    <name>unnamed1</name>
</geneLocation>
<dbReference type="RefSeq" id="WP_174756976.1">
    <property type="nucleotide sequence ID" value="NZ_BSOV01000032.1"/>
</dbReference>
<feature type="domain" description="Carbamoyltransferase" evidence="2">
    <location>
        <begin position="13"/>
        <end position="346"/>
    </location>
</feature>
<organism evidence="4 5">
    <name type="scientific">Azospirillum oryzae</name>
    <dbReference type="NCBI Taxonomy" id="286727"/>
    <lineage>
        <taxon>Bacteria</taxon>
        <taxon>Pseudomonadati</taxon>
        <taxon>Pseudomonadota</taxon>
        <taxon>Alphaproteobacteria</taxon>
        <taxon>Rhodospirillales</taxon>
        <taxon>Azospirillaceae</taxon>
        <taxon>Azospirillum</taxon>
    </lineage>
</organism>
<dbReference type="InterPro" id="IPR051338">
    <property type="entry name" value="NodU/CmcH_Carbamoyltrnsfr"/>
</dbReference>
<dbReference type="InterPro" id="IPR003696">
    <property type="entry name" value="Carbtransf_dom"/>
</dbReference>
<dbReference type="PANTHER" id="PTHR34847">
    <property type="entry name" value="NODULATION PROTEIN U"/>
    <property type="match status" value="1"/>
</dbReference>
<proteinExistence type="inferred from homology"/>
<dbReference type="GO" id="GO:0016740">
    <property type="term" value="F:transferase activity"/>
    <property type="evidence" value="ECO:0007669"/>
    <property type="project" value="UniProtKB-KW"/>
</dbReference>
<feature type="domain" description="Carbamoyltransferase C-terminal" evidence="3">
    <location>
        <begin position="396"/>
        <end position="567"/>
    </location>
</feature>
<evidence type="ECO:0000259" key="3">
    <source>
        <dbReference type="Pfam" id="PF16861"/>
    </source>
</evidence>
<evidence type="ECO:0000256" key="1">
    <source>
        <dbReference type="ARBA" id="ARBA00006129"/>
    </source>
</evidence>
<comment type="similarity">
    <text evidence="1">Belongs to the NodU/CmcH family.</text>
</comment>
<dbReference type="Proteomes" id="UP000509702">
    <property type="component" value="Plasmid unnamed1"/>
</dbReference>
<reference evidence="4 5" key="1">
    <citation type="submission" date="2020-06" db="EMBL/GenBank/DDBJ databases">
        <title>Complete genome of Azosprillum oryzae KACC14407.</title>
        <authorList>
            <person name="Kim M."/>
            <person name="Park Y.-J."/>
            <person name="Shin J.-H."/>
        </authorList>
    </citation>
    <scope>NUCLEOTIDE SEQUENCE [LARGE SCALE GENOMIC DNA]</scope>
    <source>
        <strain evidence="4 5">KACC 14407</strain>
        <plasmid evidence="4 5">unnamed1</plasmid>
    </source>
</reference>
<sequence>MIVIGIHNTGILSSAALVVDGKLVFGCAEERLDRRKHSKYFPHLAIGRALGWQGLTLADVDVFAIGWNPAINVAGRYRAGFSEWPAYPGERFSANPNHLLPRLGGAPHVATDQIFHREGGKPIQLTYVSHHLAHMTGAYCLSGFDESALFSCDGYGERDTTIWAVGRGSDIRILKRIEFPHSVGSFYSAITEFLGFRPDLDEWKVMGAAAYGDPEPYRAAMERMIRLAPDGGFHLDLDFFDHFNFDTAGYLTPAAHRLLGQPRRGDEAMEQRHFDIAAAAQARLEEVLRWALDWLRKETNCPRLCLSGGVAMNSLFNGRLSLDGPFDDVFVPFSPDDSGNSIGAALWVAQRAGDPVRDQVITPFLGSSYDDKAITEAIGRCGLVSTRVDAPAGAAAELLAAGKIVGWFQGRMEFGQRALGGRSILGSPLDPDMKDRLNSAVKFREGFRPFAPAVRAEDVGRFFEAPAGTRVPFMEKVLPVRAERRRDIPAVVHADGSGRVQTVERDDHPLFHDLITAFGTLTGVPVLVNTSFNLNGEPIVESPADAIRTYATSGMDALMLGSHLLSKR</sequence>
<dbReference type="EMBL" id="CP054615">
    <property type="protein sequence ID" value="QKS49103.1"/>
    <property type="molecule type" value="Genomic_DNA"/>
</dbReference>
<dbReference type="PANTHER" id="PTHR34847:SF1">
    <property type="entry name" value="NODULATION PROTEIN U"/>
    <property type="match status" value="1"/>
</dbReference>
<evidence type="ECO:0000259" key="2">
    <source>
        <dbReference type="Pfam" id="PF02543"/>
    </source>
</evidence>
<name>A0A6N1AC36_9PROT</name>
<keyword evidence="4" id="KW-0808">Transferase</keyword>
<dbReference type="SUPFAM" id="SSF53067">
    <property type="entry name" value="Actin-like ATPase domain"/>
    <property type="match status" value="1"/>
</dbReference>
<dbReference type="Gene3D" id="3.30.420.40">
    <property type="match status" value="2"/>
</dbReference>
<dbReference type="InterPro" id="IPR043129">
    <property type="entry name" value="ATPase_NBD"/>
</dbReference>
<protein>
    <submittedName>
        <fullName evidence="4">Carbamoyltransferase</fullName>
    </submittedName>
</protein>
<gene>
    <name evidence="4" type="ORF">HUE56_00915</name>
</gene>
<dbReference type="InterPro" id="IPR038152">
    <property type="entry name" value="Carbam_trans_C_sf"/>
</dbReference>
<dbReference type="KEGG" id="aoz:HUE56_00915"/>